<dbReference type="Proteomes" id="UP000299102">
    <property type="component" value="Unassembled WGS sequence"/>
</dbReference>
<dbReference type="EMBL" id="BGZK01001179">
    <property type="protein sequence ID" value="GBP73591.1"/>
    <property type="molecule type" value="Genomic_DNA"/>
</dbReference>
<evidence type="ECO:0000256" key="1">
    <source>
        <dbReference type="ARBA" id="ARBA00004123"/>
    </source>
</evidence>
<feature type="region of interest" description="Disordered" evidence="9">
    <location>
        <begin position="226"/>
        <end position="249"/>
    </location>
</feature>
<dbReference type="FunFam" id="3.30.50.10:FF:000036">
    <property type="entry name" value="Endothelial transcription factor GATA-2"/>
    <property type="match status" value="1"/>
</dbReference>
<dbReference type="SMART" id="SM00401">
    <property type="entry name" value="ZnF_GATA"/>
    <property type="match status" value="1"/>
</dbReference>
<dbReference type="InterPro" id="IPR013088">
    <property type="entry name" value="Znf_NHR/GATA"/>
</dbReference>
<evidence type="ECO:0000313" key="11">
    <source>
        <dbReference type="EMBL" id="GBP73591.1"/>
    </source>
</evidence>
<evidence type="ECO:0000256" key="3">
    <source>
        <dbReference type="ARBA" id="ARBA00022771"/>
    </source>
</evidence>
<dbReference type="PRINTS" id="PR00619">
    <property type="entry name" value="GATAZNFINGER"/>
</dbReference>
<dbReference type="PROSITE" id="PS50114">
    <property type="entry name" value="GATA_ZN_FINGER_2"/>
    <property type="match status" value="1"/>
</dbReference>
<proteinExistence type="predicted"/>
<gene>
    <name evidence="11" type="primary">grn</name>
    <name evidence="11" type="ORF">EVAR_59805_1</name>
</gene>
<keyword evidence="2" id="KW-0479">Metal-binding</keyword>
<dbReference type="PROSITE" id="PS00344">
    <property type="entry name" value="GATA_ZN_FINGER_1"/>
    <property type="match status" value="1"/>
</dbReference>
<dbReference type="OrthoDB" id="515401at2759"/>
<protein>
    <submittedName>
        <fullName evidence="11">GATA-binding factor C</fullName>
    </submittedName>
</protein>
<evidence type="ECO:0000256" key="4">
    <source>
        <dbReference type="ARBA" id="ARBA00022833"/>
    </source>
</evidence>
<evidence type="ECO:0000256" key="7">
    <source>
        <dbReference type="ARBA" id="ARBA00023242"/>
    </source>
</evidence>
<sequence length="268" mass="30155">MNVILQPDTLEGRECVNCGATSTPLWRRDGTGHYLCNACGLYYKMNGQNRPLIKPKRRLAVELEPITCHLHETGQLVLLYIRCALEIDDYFPFTDSYLLYIIKILDLSKMDESPRNGEDPIRLSLCVSEIESHLSRPAAGGGFEARRPRTDPKANFYFKSYQTIHFVPPRGPRVVGTRHCHRDARQHVAPPRLASGQRKRQKFQRSARAPAGRGRWVSFTVKGAITKRRGARGRHDAASGPITNWPLKRAERFDENAAVGAGARASPP</sequence>
<keyword evidence="12" id="KW-1185">Reference proteome</keyword>
<dbReference type="InterPro" id="IPR000679">
    <property type="entry name" value="Znf_GATA"/>
</dbReference>
<keyword evidence="4" id="KW-0862">Zinc</keyword>
<dbReference type="GO" id="GO:0000978">
    <property type="term" value="F:RNA polymerase II cis-regulatory region sequence-specific DNA binding"/>
    <property type="evidence" value="ECO:0007669"/>
    <property type="project" value="TreeGrafter"/>
</dbReference>
<dbReference type="GO" id="GO:0045165">
    <property type="term" value="P:cell fate commitment"/>
    <property type="evidence" value="ECO:0007669"/>
    <property type="project" value="TreeGrafter"/>
</dbReference>
<evidence type="ECO:0000256" key="6">
    <source>
        <dbReference type="ARBA" id="ARBA00023163"/>
    </source>
</evidence>
<keyword evidence="3 8" id="KW-0863">Zinc-finger</keyword>
<reference evidence="11 12" key="1">
    <citation type="journal article" date="2019" name="Commun. Biol.">
        <title>The bagworm genome reveals a unique fibroin gene that provides high tensile strength.</title>
        <authorList>
            <person name="Kono N."/>
            <person name="Nakamura H."/>
            <person name="Ohtoshi R."/>
            <person name="Tomita M."/>
            <person name="Numata K."/>
            <person name="Arakawa K."/>
        </authorList>
    </citation>
    <scope>NUCLEOTIDE SEQUENCE [LARGE SCALE GENOMIC DNA]</scope>
</reference>
<dbReference type="PANTHER" id="PTHR10071:SF281">
    <property type="entry name" value="BOX A-BINDING FACTOR-RELATED"/>
    <property type="match status" value="1"/>
</dbReference>
<dbReference type="CDD" id="cd00202">
    <property type="entry name" value="ZnF_GATA"/>
    <property type="match status" value="1"/>
</dbReference>
<dbReference type="GO" id="GO:0045944">
    <property type="term" value="P:positive regulation of transcription by RNA polymerase II"/>
    <property type="evidence" value="ECO:0007669"/>
    <property type="project" value="TreeGrafter"/>
</dbReference>
<keyword evidence="6" id="KW-0804">Transcription</keyword>
<dbReference type="GO" id="GO:0000122">
    <property type="term" value="P:negative regulation of transcription by RNA polymerase II"/>
    <property type="evidence" value="ECO:0007669"/>
    <property type="project" value="TreeGrafter"/>
</dbReference>
<name>A0A4C1YBA0_EUMVA</name>
<comment type="caution">
    <text evidence="11">The sequence shown here is derived from an EMBL/GenBank/DDBJ whole genome shotgun (WGS) entry which is preliminary data.</text>
</comment>
<dbReference type="InterPro" id="IPR039355">
    <property type="entry name" value="Transcription_factor_GATA"/>
</dbReference>
<organism evidence="11 12">
    <name type="scientific">Eumeta variegata</name>
    <name type="common">Bagworm moth</name>
    <name type="synonym">Eumeta japonica</name>
    <dbReference type="NCBI Taxonomy" id="151549"/>
    <lineage>
        <taxon>Eukaryota</taxon>
        <taxon>Metazoa</taxon>
        <taxon>Ecdysozoa</taxon>
        <taxon>Arthropoda</taxon>
        <taxon>Hexapoda</taxon>
        <taxon>Insecta</taxon>
        <taxon>Pterygota</taxon>
        <taxon>Neoptera</taxon>
        <taxon>Endopterygota</taxon>
        <taxon>Lepidoptera</taxon>
        <taxon>Glossata</taxon>
        <taxon>Ditrysia</taxon>
        <taxon>Tineoidea</taxon>
        <taxon>Psychidae</taxon>
        <taxon>Oiketicinae</taxon>
        <taxon>Eumeta</taxon>
    </lineage>
</organism>
<dbReference type="PANTHER" id="PTHR10071">
    <property type="entry name" value="TRANSCRIPTION FACTOR GATA FAMILY MEMBER"/>
    <property type="match status" value="1"/>
</dbReference>
<dbReference type="GO" id="GO:0008270">
    <property type="term" value="F:zinc ion binding"/>
    <property type="evidence" value="ECO:0007669"/>
    <property type="project" value="UniProtKB-KW"/>
</dbReference>
<dbReference type="Pfam" id="PF00320">
    <property type="entry name" value="GATA"/>
    <property type="match status" value="1"/>
</dbReference>
<evidence type="ECO:0000256" key="2">
    <source>
        <dbReference type="ARBA" id="ARBA00022723"/>
    </source>
</evidence>
<keyword evidence="5" id="KW-0805">Transcription regulation</keyword>
<keyword evidence="7" id="KW-0539">Nucleus</keyword>
<evidence type="ECO:0000256" key="9">
    <source>
        <dbReference type="SAM" id="MobiDB-lite"/>
    </source>
</evidence>
<dbReference type="STRING" id="151549.A0A4C1YBA0"/>
<accession>A0A4C1YBA0</accession>
<evidence type="ECO:0000256" key="8">
    <source>
        <dbReference type="PROSITE-ProRule" id="PRU00094"/>
    </source>
</evidence>
<dbReference type="GO" id="GO:0005634">
    <property type="term" value="C:nucleus"/>
    <property type="evidence" value="ECO:0007669"/>
    <property type="project" value="UniProtKB-SubCell"/>
</dbReference>
<evidence type="ECO:0000259" key="10">
    <source>
        <dbReference type="PROSITE" id="PS50114"/>
    </source>
</evidence>
<dbReference type="Gene3D" id="3.30.50.10">
    <property type="entry name" value="Erythroid Transcription Factor GATA-1, subunit A"/>
    <property type="match status" value="1"/>
</dbReference>
<dbReference type="SUPFAM" id="SSF57716">
    <property type="entry name" value="Glucocorticoid receptor-like (DNA-binding domain)"/>
    <property type="match status" value="1"/>
</dbReference>
<feature type="region of interest" description="Disordered" evidence="9">
    <location>
        <begin position="191"/>
        <end position="211"/>
    </location>
</feature>
<evidence type="ECO:0000313" key="12">
    <source>
        <dbReference type="Proteomes" id="UP000299102"/>
    </source>
</evidence>
<dbReference type="AlphaFoldDB" id="A0A4C1YBA0"/>
<feature type="domain" description="GATA-type" evidence="10">
    <location>
        <begin position="9"/>
        <end position="62"/>
    </location>
</feature>
<comment type="subcellular location">
    <subcellularLocation>
        <location evidence="1">Nucleus</location>
    </subcellularLocation>
</comment>
<evidence type="ECO:0000256" key="5">
    <source>
        <dbReference type="ARBA" id="ARBA00023015"/>
    </source>
</evidence>
<dbReference type="GO" id="GO:0000981">
    <property type="term" value="F:DNA-binding transcription factor activity, RNA polymerase II-specific"/>
    <property type="evidence" value="ECO:0007669"/>
    <property type="project" value="TreeGrafter"/>
</dbReference>